<gene>
    <name evidence="1" type="ORF">GCM10010979_19270</name>
</gene>
<reference evidence="1" key="1">
    <citation type="journal article" date="2014" name="Int. J. Syst. Evol. Microbiol.">
        <title>Complete genome sequence of Corynebacterium casei LMG S-19264T (=DSM 44701T), isolated from a smear-ripened cheese.</title>
        <authorList>
            <consortium name="US DOE Joint Genome Institute (JGI-PGF)"/>
            <person name="Walter F."/>
            <person name="Albersmeier A."/>
            <person name="Kalinowski J."/>
            <person name="Ruckert C."/>
        </authorList>
    </citation>
    <scope>NUCLEOTIDE SEQUENCE</scope>
    <source>
        <strain evidence="1">CGMCC 1.12813</strain>
    </source>
</reference>
<dbReference type="AlphaFoldDB" id="A0A916SKI0"/>
<name>A0A916SKI0_9MICO</name>
<comment type="caution">
    <text evidence="1">The sequence shown here is derived from an EMBL/GenBank/DDBJ whole genome shotgun (WGS) entry which is preliminary data.</text>
</comment>
<evidence type="ECO:0000313" key="2">
    <source>
        <dbReference type="Proteomes" id="UP000606922"/>
    </source>
</evidence>
<reference evidence="1" key="2">
    <citation type="submission" date="2020-09" db="EMBL/GenBank/DDBJ databases">
        <authorList>
            <person name="Sun Q."/>
            <person name="Zhou Y."/>
        </authorList>
    </citation>
    <scope>NUCLEOTIDE SEQUENCE</scope>
    <source>
        <strain evidence="1">CGMCC 1.12813</strain>
    </source>
</reference>
<organism evidence="1 2">
    <name type="scientific">Conyzicola nivalis</name>
    <dbReference type="NCBI Taxonomy" id="1477021"/>
    <lineage>
        <taxon>Bacteria</taxon>
        <taxon>Bacillati</taxon>
        <taxon>Actinomycetota</taxon>
        <taxon>Actinomycetes</taxon>
        <taxon>Micrococcales</taxon>
        <taxon>Microbacteriaceae</taxon>
        <taxon>Conyzicola</taxon>
    </lineage>
</organism>
<sequence>MTYERDGRRCVSCGAGAHLHYQHRAAVGIGGSKVRPPVAEGLTSCETCNPAYEPALQLQAWRFGWKMSPWV</sequence>
<proteinExistence type="predicted"/>
<evidence type="ECO:0000313" key="1">
    <source>
        <dbReference type="EMBL" id="GGB04713.1"/>
    </source>
</evidence>
<keyword evidence="2" id="KW-1185">Reference proteome</keyword>
<protein>
    <submittedName>
        <fullName evidence="1">Uncharacterized protein</fullName>
    </submittedName>
</protein>
<dbReference type="EMBL" id="BMGB01000001">
    <property type="protein sequence ID" value="GGB04713.1"/>
    <property type="molecule type" value="Genomic_DNA"/>
</dbReference>
<accession>A0A916SKI0</accession>
<dbReference type="Proteomes" id="UP000606922">
    <property type="component" value="Unassembled WGS sequence"/>
</dbReference>